<protein>
    <recommendedName>
        <fullName evidence="6">7,8-dihydroneopterin aldolase</fullName>
        <ecNumber evidence="6">4.1.2.25</ecNumber>
    </recommendedName>
</protein>
<dbReference type="AlphaFoldDB" id="A0A809SB95"/>
<dbReference type="PANTHER" id="PTHR42844">
    <property type="entry name" value="DIHYDRONEOPTERIN ALDOLASE 1-RELATED"/>
    <property type="match status" value="1"/>
</dbReference>
<dbReference type="NCBIfam" id="TIGR00526">
    <property type="entry name" value="folB_dom"/>
    <property type="match status" value="1"/>
</dbReference>
<evidence type="ECO:0000256" key="2">
    <source>
        <dbReference type="ARBA" id="ARBA00005013"/>
    </source>
</evidence>
<dbReference type="Proteomes" id="UP000662873">
    <property type="component" value="Chromosome"/>
</dbReference>
<dbReference type="Pfam" id="PF02152">
    <property type="entry name" value="FolB"/>
    <property type="match status" value="1"/>
</dbReference>
<dbReference type="InterPro" id="IPR006157">
    <property type="entry name" value="FolB_dom"/>
</dbReference>
<comment type="catalytic activity">
    <reaction evidence="1 6">
        <text>7,8-dihydroneopterin = 6-hydroxymethyl-7,8-dihydropterin + glycolaldehyde</text>
        <dbReference type="Rhea" id="RHEA:10540"/>
        <dbReference type="ChEBI" id="CHEBI:17001"/>
        <dbReference type="ChEBI" id="CHEBI:17071"/>
        <dbReference type="ChEBI" id="CHEBI:44841"/>
        <dbReference type="EC" id="4.1.2.25"/>
    </reaction>
</comment>
<reference evidence="8" key="1">
    <citation type="journal article" name="DNA Res.">
        <title>The physiological potential of anammox bacteria as revealed by their core genome structure.</title>
        <authorList>
            <person name="Okubo T."/>
            <person name="Toyoda A."/>
            <person name="Fukuhara K."/>
            <person name="Uchiyama I."/>
            <person name="Harigaya Y."/>
            <person name="Kuroiwa M."/>
            <person name="Suzuki T."/>
            <person name="Murakami Y."/>
            <person name="Suwa Y."/>
            <person name="Takami H."/>
        </authorList>
    </citation>
    <scope>NUCLEOTIDE SEQUENCE</scope>
    <source>
        <strain evidence="8">317325-2</strain>
    </source>
</reference>
<dbReference type="InterPro" id="IPR043133">
    <property type="entry name" value="GTP-CH-I_C/QueF"/>
</dbReference>
<dbReference type="CDD" id="cd00534">
    <property type="entry name" value="DHNA_DHNTPE"/>
    <property type="match status" value="1"/>
</dbReference>
<evidence type="ECO:0000256" key="5">
    <source>
        <dbReference type="ARBA" id="ARBA00023239"/>
    </source>
</evidence>
<evidence type="ECO:0000259" key="7">
    <source>
        <dbReference type="SMART" id="SM00905"/>
    </source>
</evidence>
<dbReference type="NCBIfam" id="TIGR00525">
    <property type="entry name" value="folB"/>
    <property type="match status" value="1"/>
</dbReference>
<dbReference type="GO" id="GO:0004150">
    <property type="term" value="F:dihydroneopterin aldolase activity"/>
    <property type="evidence" value="ECO:0007669"/>
    <property type="project" value="UniProtKB-UniRule"/>
</dbReference>
<keyword evidence="4 6" id="KW-0289">Folate biosynthesis</keyword>
<dbReference type="EC" id="4.1.2.25" evidence="6"/>
<dbReference type="GO" id="GO:0005737">
    <property type="term" value="C:cytoplasm"/>
    <property type="evidence" value="ECO:0007669"/>
    <property type="project" value="TreeGrafter"/>
</dbReference>
<dbReference type="EMBL" id="AP021858">
    <property type="protein sequence ID" value="BBO24821.1"/>
    <property type="molecule type" value="Genomic_DNA"/>
</dbReference>
<dbReference type="KEGG" id="npy:NPRO_24160"/>
<gene>
    <name evidence="8" type="ORF">NPRO_24160</name>
</gene>
<dbReference type="UniPathway" id="UPA00077">
    <property type="reaction ID" value="UER00154"/>
</dbReference>
<evidence type="ECO:0000313" key="8">
    <source>
        <dbReference type="EMBL" id="BBO24821.1"/>
    </source>
</evidence>
<comment type="similarity">
    <text evidence="3 6">Belongs to the DHNA family.</text>
</comment>
<dbReference type="InterPro" id="IPR006156">
    <property type="entry name" value="Dihydroneopterin_aldolase"/>
</dbReference>
<dbReference type="SMART" id="SM00905">
    <property type="entry name" value="FolB"/>
    <property type="match status" value="1"/>
</dbReference>
<dbReference type="SUPFAM" id="SSF55620">
    <property type="entry name" value="Tetrahydrobiopterin biosynthesis enzymes-like"/>
    <property type="match status" value="1"/>
</dbReference>
<name>A0A809SB95_9BACT</name>
<dbReference type="Gene3D" id="3.30.1130.10">
    <property type="match status" value="1"/>
</dbReference>
<organism evidence="8 9">
    <name type="scientific">Candidatus Nitrosymbiomonas proteolyticus</name>
    <dbReference type="NCBI Taxonomy" id="2608984"/>
    <lineage>
        <taxon>Bacteria</taxon>
        <taxon>Bacillati</taxon>
        <taxon>Armatimonadota</taxon>
        <taxon>Armatimonadota incertae sedis</taxon>
        <taxon>Candidatus Nitrosymbiomonas</taxon>
    </lineage>
</organism>
<evidence type="ECO:0000256" key="3">
    <source>
        <dbReference type="ARBA" id="ARBA00005708"/>
    </source>
</evidence>
<proteinExistence type="inferred from homology"/>
<comment type="function">
    <text evidence="6">Catalyzes the conversion of 7,8-dihydroneopterin to 6-hydroxymethyl-7,8-dihydropterin.</text>
</comment>
<comment type="pathway">
    <text evidence="2 6">Cofactor biosynthesis; tetrahydrofolate biosynthesis; 2-amino-4-hydroxy-6-hydroxymethyl-7,8-dihydropteridine diphosphate from 7,8-dihydroneopterin triphosphate: step 3/4.</text>
</comment>
<evidence type="ECO:0000313" key="9">
    <source>
        <dbReference type="Proteomes" id="UP000662873"/>
    </source>
</evidence>
<evidence type="ECO:0000256" key="1">
    <source>
        <dbReference type="ARBA" id="ARBA00001353"/>
    </source>
</evidence>
<accession>A0A809SB95</accession>
<evidence type="ECO:0000256" key="6">
    <source>
        <dbReference type="RuleBase" id="RU362079"/>
    </source>
</evidence>
<feature type="domain" description="Dihydroneopterin aldolase/epimerase" evidence="7">
    <location>
        <begin position="4"/>
        <end position="116"/>
    </location>
</feature>
<evidence type="ECO:0000256" key="4">
    <source>
        <dbReference type="ARBA" id="ARBA00022909"/>
    </source>
</evidence>
<dbReference type="PANTHER" id="PTHR42844:SF1">
    <property type="entry name" value="DIHYDRONEOPTERIN ALDOLASE 1-RELATED"/>
    <property type="match status" value="1"/>
</dbReference>
<sequence length="118" mass="12619">MAIVFVKGLRAFGRHGVTEQERVAGCDLVVDLELLTPDESASTDEIEHTADYGVAARIAQEVIEGTSAATVEWLAGEIGRRVLSQMPQVQQATVSVAKPTPPLPYDLDCVGATVRTAR</sequence>
<dbReference type="GO" id="GO:0046656">
    <property type="term" value="P:folic acid biosynthetic process"/>
    <property type="evidence" value="ECO:0007669"/>
    <property type="project" value="UniProtKB-UniRule"/>
</dbReference>
<dbReference type="GO" id="GO:0046654">
    <property type="term" value="P:tetrahydrofolate biosynthetic process"/>
    <property type="evidence" value="ECO:0007669"/>
    <property type="project" value="UniProtKB-UniRule"/>
</dbReference>
<keyword evidence="5 6" id="KW-0456">Lyase</keyword>